<protein>
    <recommendedName>
        <fullName evidence="4">Crinkler effector protein N-terminal domain-containing protein</fullName>
    </recommendedName>
</protein>
<evidence type="ECO:0000256" key="1">
    <source>
        <dbReference type="ARBA" id="ARBA00004340"/>
    </source>
</evidence>
<dbReference type="Pfam" id="PF20147">
    <property type="entry name" value="Crinkler"/>
    <property type="match status" value="1"/>
</dbReference>
<keyword evidence="3" id="KW-0964">Secreted</keyword>
<dbReference type="EMBL" id="DAKRPA010000050">
    <property type="protein sequence ID" value="DBA01300.1"/>
    <property type="molecule type" value="Genomic_DNA"/>
</dbReference>
<sequence length="273" mass="30520">MVTLFCAVVGWKRSAFPVDIETSQCVGHLKDAIKKKNERAITCDAAELELFIARKGHERLADDDKIAQELEDGKLHEDIQAMVEGEKLKATWTIEDVLLFNGMTQTRAPKSRQIHVLVVISHQNTSSSTTTEKPERDEKMPAYAFSDLTATMTARIIRKIGLTEAIPYVIERVDTSIQGYPWIESTTKNDERQRAGYMAYLQQHLETVIDCGDFVLDDIAGDESVLSIVDPRLPFAMKGTADVLLINRTSKNPLMKLAGVCIVIELKKKVLAS</sequence>
<dbReference type="AlphaFoldDB" id="A0AAV2Z6C5"/>
<name>A0AAV2Z6C5_9STRA</name>
<accession>A0AAV2Z6C5</accession>
<comment type="subcellular location">
    <subcellularLocation>
        <location evidence="1">Host cell</location>
    </subcellularLocation>
    <subcellularLocation>
        <location evidence="2">Secreted</location>
    </subcellularLocation>
</comment>
<organism evidence="5 6">
    <name type="scientific">Lagenidium giganteum</name>
    <dbReference type="NCBI Taxonomy" id="4803"/>
    <lineage>
        <taxon>Eukaryota</taxon>
        <taxon>Sar</taxon>
        <taxon>Stramenopiles</taxon>
        <taxon>Oomycota</taxon>
        <taxon>Peronosporomycetes</taxon>
        <taxon>Pythiales</taxon>
        <taxon>Pythiaceae</taxon>
    </lineage>
</organism>
<dbReference type="Proteomes" id="UP001146120">
    <property type="component" value="Unassembled WGS sequence"/>
</dbReference>
<dbReference type="GO" id="GO:0005576">
    <property type="term" value="C:extracellular region"/>
    <property type="evidence" value="ECO:0007669"/>
    <property type="project" value="UniProtKB-SubCell"/>
</dbReference>
<keyword evidence="6" id="KW-1185">Reference proteome</keyword>
<evidence type="ECO:0000313" key="6">
    <source>
        <dbReference type="Proteomes" id="UP001146120"/>
    </source>
</evidence>
<dbReference type="InterPro" id="IPR045379">
    <property type="entry name" value="Crinkler_N"/>
</dbReference>
<reference evidence="5" key="2">
    <citation type="journal article" date="2023" name="Microbiol Resour">
        <title>Decontamination and Annotation of the Draft Genome Sequence of the Oomycete Lagenidium giganteum ARSEF 373.</title>
        <authorList>
            <person name="Morgan W.R."/>
            <person name="Tartar A."/>
        </authorList>
    </citation>
    <scope>NUCLEOTIDE SEQUENCE</scope>
    <source>
        <strain evidence="5">ARSEF 373</strain>
    </source>
</reference>
<gene>
    <name evidence="5" type="ORF">N0F65_001805</name>
</gene>
<proteinExistence type="predicted"/>
<evidence type="ECO:0000259" key="4">
    <source>
        <dbReference type="Pfam" id="PF20147"/>
    </source>
</evidence>
<dbReference type="GO" id="GO:0043657">
    <property type="term" value="C:host cell"/>
    <property type="evidence" value="ECO:0007669"/>
    <property type="project" value="UniProtKB-SubCell"/>
</dbReference>
<reference evidence="5" key="1">
    <citation type="submission" date="2022-11" db="EMBL/GenBank/DDBJ databases">
        <authorList>
            <person name="Morgan W.R."/>
            <person name="Tartar A."/>
        </authorList>
    </citation>
    <scope>NUCLEOTIDE SEQUENCE</scope>
    <source>
        <strain evidence="5">ARSEF 373</strain>
    </source>
</reference>
<feature type="domain" description="Crinkler effector protein N-terminal" evidence="4">
    <location>
        <begin position="2"/>
        <end position="119"/>
    </location>
</feature>
<evidence type="ECO:0000256" key="3">
    <source>
        <dbReference type="ARBA" id="ARBA00022525"/>
    </source>
</evidence>
<comment type="caution">
    <text evidence="5">The sequence shown here is derived from an EMBL/GenBank/DDBJ whole genome shotgun (WGS) entry which is preliminary data.</text>
</comment>
<evidence type="ECO:0000256" key="2">
    <source>
        <dbReference type="ARBA" id="ARBA00004613"/>
    </source>
</evidence>
<evidence type="ECO:0000313" key="5">
    <source>
        <dbReference type="EMBL" id="DBA01300.1"/>
    </source>
</evidence>